<dbReference type="Proteomes" id="UP000758603">
    <property type="component" value="Unassembled WGS sequence"/>
</dbReference>
<comment type="caution">
    <text evidence="7">The sequence shown here is derived from an EMBL/GenBank/DDBJ whole genome shotgun (WGS) entry which is preliminary data.</text>
</comment>
<dbReference type="SUPFAM" id="SSF57850">
    <property type="entry name" value="RING/U-box"/>
    <property type="match status" value="1"/>
</dbReference>
<feature type="region of interest" description="Disordered" evidence="5">
    <location>
        <begin position="218"/>
        <end position="341"/>
    </location>
</feature>
<proteinExistence type="predicted"/>
<dbReference type="Pfam" id="PF00097">
    <property type="entry name" value="zf-C3HC4"/>
    <property type="match status" value="1"/>
</dbReference>
<dbReference type="GeneID" id="70137813"/>
<dbReference type="PROSITE" id="PS50089">
    <property type="entry name" value="ZF_RING_2"/>
    <property type="match status" value="1"/>
</dbReference>
<keyword evidence="3" id="KW-0862">Zinc</keyword>
<keyword evidence="2 4" id="KW-0863">Zinc-finger</keyword>
<dbReference type="PROSITE" id="PS00518">
    <property type="entry name" value="ZF_RING_1"/>
    <property type="match status" value="1"/>
</dbReference>
<evidence type="ECO:0000256" key="5">
    <source>
        <dbReference type="SAM" id="MobiDB-lite"/>
    </source>
</evidence>
<sequence>MSEEFVAANNLEENYIENLVAYFDANGDLSPDVTCNVACIICSSKLAIVQPPDGDHRPWSLLYCGHTFCYECIEHWVSSSGDPTCPQCRKPLRHGGCQHKYHPKKIVLKEGFNIRKVAEMYSSGETPSRCENCVLGRPTTPSPGPSRVRPNVLDFVDPGQEVGDTIRSQYNRFRSNLNFSDQEALVPDITAQEELQRQWGMQWAEYYYRQGFQEALRRRPEGGHSDGCSATQDTSSSKSNAKKEKKHDKSSGHRASSSKSVPTTPSRSNGHRASSSKSVLTTPSRSNGYRSSSSNFSPTSPSKGKSKSSQPSLSHTHGTSSRELEGSARTTSHKSSHHHHH</sequence>
<dbReference type="InterPro" id="IPR017907">
    <property type="entry name" value="Znf_RING_CS"/>
</dbReference>
<evidence type="ECO:0000259" key="6">
    <source>
        <dbReference type="PROSITE" id="PS50089"/>
    </source>
</evidence>
<evidence type="ECO:0000256" key="4">
    <source>
        <dbReference type="PROSITE-ProRule" id="PRU00175"/>
    </source>
</evidence>
<accession>A0A9P8UEL8</accession>
<organism evidence="7 8">
    <name type="scientific">Truncatella angustata</name>
    <dbReference type="NCBI Taxonomy" id="152316"/>
    <lineage>
        <taxon>Eukaryota</taxon>
        <taxon>Fungi</taxon>
        <taxon>Dikarya</taxon>
        <taxon>Ascomycota</taxon>
        <taxon>Pezizomycotina</taxon>
        <taxon>Sordariomycetes</taxon>
        <taxon>Xylariomycetidae</taxon>
        <taxon>Amphisphaeriales</taxon>
        <taxon>Sporocadaceae</taxon>
        <taxon>Truncatella</taxon>
    </lineage>
</organism>
<name>A0A9P8UEL8_9PEZI</name>
<dbReference type="AlphaFoldDB" id="A0A9P8UEL8"/>
<dbReference type="SMART" id="SM00184">
    <property type="entry name" value="RING"/>
    <property type="match status" value="1"/>
</dbReference>
<feature type="compositionally biased region" description="Basic residues" evidence="5">
    <location>
        <begin position="331"/>
        <end position="341"/>
    </location>
</feature>
<dbReference type="OrthoDB" id="8062037at2759"/>
<dbReference type="InterPro" id="IPR001841">
    <property type="entry name" value="Znf_RING"/>
</dbReference>
<protein>
    <recommendedName>
        <fullName evidence="6">RING-type domain-containing protein</fullName>
    </recommendedName>
</protein>
<evidence type="ECO:0000256" key="3">
    <source>
        <dbReference type="ARBA" id="ARBA00022833"/>
    </source>
</evidence>
<dbReference type="GO" id="GO:0008270">
    <property type="term" value="F:zinc ion binding"/>
    <property type="evidence" value="ECO:0007669"/>
    <property type="project" value="UniProtKB-KW"/>
</dbReference>
<evidence type="ECO:0000313" key="8">
    <source>
        <dbReference type="Proteomes" id="UP000758603"/>
    </source>
</evidence>
<dbReference type="Gene3D" id="3.30.40.10">
    <property type="entry name" value="Zinc/RING finger domain, C3HC4 (zinc finger)"/>
    <property type="match status" value="1"/>
</dbReference>
<dbReference type="EMBL" id="JAGPXC010000007">
    <property type="protein sequence ID" value="KAH6648542.1"/>
    <property type="molecule type" value="Genomic_DNA"/>
</dbReference>
<dbReference type="RefSeq" id="XP_045955049.1">
    <property type="nucleotide sequence ID" value="XM_046108922.1"/>
</dbReference>
<evidence type="ECO:0000256" key="1">
    <source>
        <dbReference type="ARBA" id="ARBA00022723"/>
    </source>
</evidence>
<evidence type="ECO:0000313" key="7">
    <source>
        <dbReference type="EMBL" id="KAH6648542.1"/>
    </source>
</evidence>
<feature type="domain" description="RING-type" evidence="6">
    <location>
        <begin position="39"/>
        <end position="89"/>
    </location>
</feature>
<dbReference type="InterPro" id="IPR013083">
    <property type="entry name" value="Znf_RING/FYVE/PHD"/>
</dbReference>
<feature type="compositionally biased region" description="Low complexity" evidence="5">
    <location>
        <begin position="284"/>
        <end position="314"/>
    </location>
</feature>
<gene>
    <name evidence="7" type="ORF">BKA67DRAFT_681618</name>
</gene>
<reference evidence="7" key="1">
    <citation type="journal article" date="2021" name="Nat. Commun.">
        <title>Genetic determinants of endophytism in the Arabidopsis root mycobiome.</title>
        <authorList>
            <person name="Mesny F."/>
            <person name="Miyauchi S."/>
            <person name="Thiergart T."/>
            <person name="Pickel B."/>
            <person name="Atanasova L."/>
            <person name="Karlsson M."/>
            <person name="Huettel B."/>
            <person name="Barry K.W."/>
            <person name="Haridas S."/>
            <person name="Chen C."/>
            <person name="Bauer D."/>
            <person name="Andreopoulos W."/>
            <person name="Pangilinan J."/>
            <person name="LaButti K."/>
            <person name="Riley R."/>
            <person name="Lipzen A."/>
            <person name="Clum A."/>
            <person name="Drula E."/>
            <person name="Henrissat B."/>
            <person name="Kohler A."/>
            <person name="Grigoriev I.V."/>
            <person name="Martin F.M."/>
            <person name="Hacquard S."/>
        </authorList>
    </citation>
    <scope>NUCLEOTIDE SEQUENCE</scope>
    <source>
        <strain evidence="7">MPI-SDFR-AT-0073</strain>
    </source>
</reference>
<dbReference type="InterPro" id="IPR018957">
    <property type="entry name" value="Znf_C3HC4_RING-type"/>
</dbReference>
<keyword evidence="1" id="KW-0479">Metal-binding</keyword>
<keyword evidence="8" id="KW-1185">Reference proteome</keyword>
<evidence type="ECO:0000256" key="2">
    <source>
        <dbReference type="ARBA" id="ARBA00022771"/>
    </source>
</evidence>
<feature type="compositionally biased region" description="Polar residues" evidence="5">
    <location>
        <begin position="261"/>
        <end position="283"/>
    </location>
</feature>